<name>W3XDS7_PESFW</name>
<evidence type="ECO:0000256" key="1">
    <source>
        <dbReference type="SAM" id="MobiDB-lite"/>
    </source>
</evidence>
<sequence length="360" mass="39698">MPRVINRRGGRVIPGPGRGGFRGGLIGGRGGFGVPLVPVVNDGNVEYVTEESSSSPSRPAEGGSDGEFEPDLEDVFLVKDLLKRAGDLPDEIALMILDSAEYWACSSTTVEYDNLQRGSLHIRGTTGENKFLVRSEPLGMSLWSPDDQEAWHSQARPQEIREVVSREKLHEYVDKRIDAALESPCRKIVFKITSHDQGWGGNIADKGTFKGSWTWFDAGIDRFTSEPESLNGKAPSEGSGDVSVSSLRPVWPPIKEADDGSTVYDHGVHAAQDHKIQGNKTATRETQHHTVEWNYADDINPELSEADKLEDIGRGRATGNGEFVRNLKLGDMVTVWGRARFGGWENVVKKVELKIYWKAA</sequence>
<organism evidence="2 3">
    <name type="scientific">Pestalotiopsis fici (strain W106-1 / CGMCC3.15140)</name>
    <dbReference type="NCBI Taxonomy" id="1229662"/>
    <lineage>
        <taxon>Eukaryota</taxon>
        <taxon>Fungi</taxon>
        <taxon>Dikarya</taxon>
        <taxon>Ascomycota</taxon>
        <taxon>Pezizomycotina</taxon>
        <taxon>Sordariomycetes</taxon>
        <taxon>Xylariomycetidae</taxon>
        <taxon>Amphisphaeriales</taxon>
        <taxon>Sporocadaceae</taxon>
        <taxon>Pestalotiopsis</taxon>
    </lineage>
</organism>
<keyword evidence="3" id="KW-1185">Reference proteome</keyword>
<proteinExistence type="predicted"/>
<reference evidence="3" key="1">
    <citation type="journal article" date="2015" name="BMC Genomics">
        <title>Genomic and transcriptomic analysis of the endophytic fungus Pestalotiopsis fici reveals its lifestyle and high potential for synthesis of natural products.</title>
        <authorList>
            <person name="Wang X."/>
            <person name="Zhang X."/>
            <person name="Liu L."/>
            <person name="Xiang M."/>
            <person name="Wang W."/>
            <person name="Sun X."/>
            <person name="Che Y."/>
            <person name="Guo L."/>
            <person name="Liu G."/>
            <person name="Guo L."/>
            <person name="Wang C."/>
            <person name="Yin W.B."/>
            <person name="Stadler M."/>
            <person name="Zhang X."/>
            <person name="Liu X."/>
        </authorList>
    </citation>
    <scope>NUCLEOTIDE SEQUENCE [LARGE SCALE GENOMIC DNA]</scope>
    <source>
        <strain evidence="3">W106-1 / CGMCC3.15140</strain>
    </source>
</reference>
<dbReference type="OMA" id="IAVWGRA"/>
<feature type="region of interest" description="Disordered" evidence="1">
    <location>
        <begin position="48"/>
        <end position="69"/>
    </location>
</feature>
<evidence type="ECO:0000313" key="2">
    <source>
        <dbReference type="EMBL" id="ETS84223.1"/>
    </source>
</evidence>
<dbReference type="AlphaFoldDB" id="W3XDS7"/>
<dbReference type="HOGENOM" id="CLU_041809_0_0_1"/>
<feature type="compositionally biased region" description="Low complexity" evidence="1">
    <location>
        <begin position="50"/>
        <end position="62"/>
    </location>
</feature>
<dbReference type="GeneID" id="19267261"/>
<gene>
    <name evidence="2" type="ORF">PFICI_02248</name>
</gene>
<accession>W3XDS7</accession>
<dbReference type="STRING" id="1229662.W3XDS7"/>
<dbReference type="eggNOG" id="ENOG502S9BI">
    <property type="taxonomic scope" value="Eukaryota"/>
</dbReference>
<dbReference type="OrthoDB" id="66095at2759"/>
<feature type="region of interest" description="Disordered" evidence="1">
    <location>
        <begin position="226"/>
        <end position="245"/>
    </location>
</feature>
<dbReference type="RefSeq" id="XP_007829020.1">
    <property type="nucleotide sequence ID" value="XM_007830829.1"/>
</dbReference>
<dbReference type="EMBL" id="KI912110">
    <property type="protein sequence ID" value="ETS84223.1"/>
    <property type="molecule type" value="Genomic_DNA"/>
</dbReference>
<dbReference type="Proteomes" id="UP000030651">
    <property type="component" value="Unassembled WGS sequence"/>
</dbReference>
<dbReference type="InParanoid" id="W3XDS7"/>
<protein>
    <submittedName>
        <fullName evidence="2">Uncharacterized protein</fullName>
    </submittedName>
</protein>
<dbReference type="KEGG" id="pfy:PFICI_02248"/>
<evidence type="ECO:0000313" key="3">
    <source>
        <dbReference type="Proteomes" id="UP000030651"/>
    </source>
</evidence>